<evidence type="ECO:0000256" key="2">
    <source>
        <dbReference type="ARBA" id="ARBA00004651"/>
    </source>
</evidence>
<dbReference type="InterPro" id="IPR005467">
    <property type="entry name" value="His_kinase_dom"/>
</dbReference>
<feature type="transmembrane region" description="Helical" evidence="15">
    <location>
        <begin position="330"/>
        <end position="349"/>
    </location>
</feature>
<dbReference type="Gene3D" id="3.40.50.2300">
    <property type="match status" value="1"/>
</dbReference>
<evidence type="ECO:0000256" key="6">
    <source>
        <dbReference type="ARBA" id="ARBA00022679"/>
    </source>
</evidence>
<dbReference type="InterPro" id="IPR001789">
    <property type="entry name" value="Sig_transdc_resp-reg_receiver"/>
</dbReference>
<dbReference type="SMART" id="SM00388">
    <property type="entry name" value="HisKA"/>
    <property type="match status" value="1"/>
</dbReference>
<evidence type="ECO:0000256" key="14">
    <source>
        <dbReference type="PROSITE-ProRule" id="PRU00169"/>
    </source>
</evidence>
<organism evidence="21 22">
    <name type="scientific">Niveispirillum lacus</name>
    <dbReference type="NCBI Taxonomy" id="1981099"/>
    <lineage>
        <taxon>Bacteria</taxon>
        <taxon>Pseudomonadati</taxon>
        <taxon>Pseudomonadota</taxon>
        <taxon>Alphaproteobacteria</taxon>
        <taxon>Rhodospirillales</taxon>
        <taxon>Azospirillaceae</taxon>
        <taxon>Niveispirillum</taxon>
    </lineage>
</organism>
<keyword evidence="22" id="KW-1185">Reference proteome</keyword>
<dbReference type="PANTHER" id="PTHR45339">
    <property type="entry name" value="HYBRID SIGNAL TRANSDUCTION HISTIDINE KINASE J"/>
    <property type="match status" value="1"/>
</dbReference>
<feature type="domain" description="Histidine kinase" evidence="16">
    <location>
        <begin position="666"/>
        <end position="888"/>
    </location>
</feature>
<dbReference type="InterPro" id="IPR029151">
    <property type="entry name" value="Sensor-like_sf"/>
</dbReference>
<keyword evidence="12" id="KW-0902">Two-component regulatory system</keyword>
<feature type="domain" description="PAC" evidence="19">
    <location>
        <begin position="596"/>
        <end position="648"/>
    </location>
</feature>
<name>A0A255Z409_9PROT</name>
<evidence type="ECO:0000313" key="22">
    <source>
        <dbReference type="Proteomes" id="UP000216998"/>
    </source>
</evidence>
<keyword evidence="8" id="KW-0547">Nucleotide-binding</keyword>
<dbReference type="InterPro" id="IPR013767">
    <property type="entry name" value="PAS_fold"/>
</dbReference>
<dbReference type="GO" id="GO:0006355">
    <property type="term" value="P:regulation of DNA-templated transcription"/>
    <property type="evidence" value="ECO:0007669"/>
    <property type="project" value="InterPro"/>
</dbReference>
<evidence type="ECO:0000256" key="5">
    <source>
        <dbReference type="ARBA" id="ARBA00022553"/>
    </source>
</evidence>
<dbReference type="OrthoDB" id="9801651at2"/>
<dbReference type="CDD" id="cd16922">
    <property type="entry name" value="HATPase_EvgS-ArcB-TorS-like"/>
    <property type="match status" value="1"/>
</dbReference>
<dbReference type="AlphaFoldDB" id="A0A255Z409"/>
<accession>A0A255Z409</accession>
<keyword evidence="15" id="KW-0472">Membrane</keyword>
<dbReference type="Pfam" id="PF01627">
    <property type="entry name" value="Hpt"/>
    <property type="match status" value="1"/>
</dbReference>
<dbReference type="SMART" id="SM00091">
    <property type="entry name" value="PAS"/>
    <property type="match status" value="2"/>
</dbReference>
<dbReference type="PRINTS" id="PR00344">
    <property type="entry name" value="BCTRLSENSOR"/>
</dbReference>
<comment type="catalytic activity">
    <reaction evidence="1">
        <text>ATP + protein L-histidine = ADP + protein N-phospho-L-histidine.</text>
        <dbReference type="EC" id="2.7.13.3"/>
    </reaction>
</comment>
<dbReference type="NCBIfam" id="TIGR00229">
    <property type="entry name" value="sensory_box"/>
    <property type="match status" value="2"/>
</dbReference>
<evidence type="ECO:0000313" key="21">
    <source>
        <dbReference type="EMBL" id="OYQ36161.1"/>
    </source>
</evidence>
<dbReference type="GO" id="GO:0000155">
    <property type="term" value="F:phosphorelay sensor kinase activity"/>
    <property type="evidence" value="ECO:0007669"/>
    <property type="project" value="InterPro"/>
</dbReference>
<evidence type="ECO:0000256" key="9">
    <source>
        <dbReference type="ARBA" id="ARBA00022777"/>
    </source>
</evidence>
<dbReference type="InterPro" id="IPR035965">
    <property type="entry name" value="PAS-like_dom_sf"/>
</dbReference>
<dbReference type="SMART" id="SM00086">
    <property type="entry name" value="PAC"/>
    <property type="match status" value="2"/>
</dbReference>
<feature type="domain" description="PAC" evidence="19">
    <location>
        <begin position="437"/>
        <end position="488"/>
    </location>
</feature>
<dbReference type="InterPro" id="IPR000014">
    <property type="entry name" value="PAS"/>
</dbReference>
<comment type="subcellular location">
    <subcellularLocation>
        <location evidence="2">Cell membrane</location>
        <topology evidence="2">Multi-pass membrane protein</topology>
    </subcellularLocation>
</comment>
<evidence type="ECO:0000256" key="1">
    <source>
        <dbReference type="ARBA" id="ARBA00000085"/>
    </source>
</evidence>
<dbReference type="PROSITE" id="PS50113">
    <property type="entry name" value="PAC"/>
    <property type="match status" value="2"/>
</dbReference>
<evidence type="ECO:0000256" key="13">
    <source>
        <dbReference type="PROSITE-ProRule" id="PRU00110"/>
    </source>
</evidence>
<dbReference type="Pfam" id="PF00512">
    <property type="entry name" value="HisKA"/>
    <property type="match status" value="1"/>
</dbReference>
<keyword evidence="6" id="KW-0808">Transferase</keyword>
<feature type="transmembrane region" description="Helical" evidence="15">
    <location>
        <begin position="12"/>
        <end position="35"/>
    </location>
</feature>
<dbReference type="InterPro" id="IPR000700">
    <property type="entry name" value="PAS-assoc_C"/>
</dbReference>
<evidence type="ECO:0000259" key="20">
    <source>
        <dbReference type="PROSITE" id="PS50894"/>
    </source>
</evidence>
<dbReference type="SUPFAM" id="SSF52172">
    <property type="entry name" value="CheY-like"/>
    <property type="match status" value="1"/>
</dbReference>
<dbReference type="PROSITE" id="PS50109">
    <property type="entry name" value="HIS_KIN"/>
    <property type="match status" value="1"/>
</dbReference>
<dbReference type="Pfam" id="PF00072">
    <property type="entry name" value="Response_reg"/>
    <property type="match status" value="1"/>
</dbReference>
<keyword evidence="10" id="KW-0067">ATP-binding</keyword>
<dbReference type="CDD" id="cd00082">
    <property type="entry name" value="HisKA"/>
    <property type="match status" value="1"/>
</dbReference>
<proteinExistence type="predicted"/>
<keyword evidence="5 14" id="KW-0597">Phosphoprotein</keyword>
<dbReference type="PROSITE" id="PS50112">
    <property type="entry name" value="PAS"/>
    <property type="match status" value="2"/>
</dbReference>
<evidence type="ECO:0000256" key="15">
    <source>
        <dbReference type="SAM" id="Phobius"/>
    </source>
</evidence>
<keyword evidence="11 15" id="KW-1133">Transmembrane helix</keyword>
<dbReference type="Gene3D" id="1.20.120.160">
    <property type="entry name" value="HPT domain"/>
    <property type="match status" value="1"/>
</dbReference>
<dbReference type="SUPFAM" id="SSF103190">
    <property type="entry name" value="Sensory domain-like"/>
    <property type="match status" value="1"/>
</dbReference>
<dbReference type="CDD" id="cd17546">
    <property type="entry name" value="REC_hyHK_CKI1_RcsC-like"/>
    <property type="match status" value="1"/>
</dbReference>
<dbReference type="Pfam" id="PF13426">
    <property type="entry name" value="PAS_9"/>
    <property type="match status" value="1"/>
</dbReference>
<dbReference type="InterPro" id="IPR003594">
    <property type="entry name" value="HATPase_dom"/>
</dbReference>
<dbReference type="InterPro" id="IPR011006">
    <property type="entry name" value="CheY-like_superfamily"/>
</dbReference>
<dbReference type="GO" id="GO:0005886">
    <property type="term" value="C:plasma membrane"/>
    <property type="evidence" value="ECO:0007669"/>
    <property type="project" value="UniProtKB-SubCell"/>
</dbReference>
<dbReference type="EMBL" id="NOXU01000023">
    <property type="protein sequence ID" value="OYQ36161.1"/>
    <property type="molecule type" value="Genomic_DNA"/>
</dbReference>
<comment type="caution">
    <text evidence="21">The sequence shown here is derived from an EMBL/GenBank/DDBJ whole genome shotgun (WGS) entry which is preliminary data.</text>
</comment>
<evidence type="ECO:0000259" key="17">
    <source>
        <dbReference type="PROSITE" id="PS50110"/>
    </source>
</evidence>
<evidence type="ECO:0000256" key="11">
    <source>
        <dbReference type="ARBA" id="ARBA00022989"/>
    </source>
</evidence>
<dbReference type="Pfam" id="PF00989">
    <property type="entry name" value="PAS"/>
    <property type="match status" value="1"/>
</dbReference>
<feature type="domain" description="PAS" evidence="18">
    <location>
        <begin position="514"/>
        <end position="552"/>
    </location>
</feature>
<dbReference type="PANTHER" id="PTHR45339:SF3">
    <property type="entry name" value="HISTIDINE KINASE"/>
    <property type="match status" value="1"/>
</dbReference>
<dbReference type="InterPro" id="IPR036641">
    <property type="entry name" value="HPT_dom_sf"/>
</dbReference>
<dbReference type="CDD" id="cd00130">
    <property type="entry name" value="PAS"/>
    <property type="match status" value="2"/>
</dbReference>
<dbReference type="PROSITE" id="PS50894">
    <property type="entry name" value="HPT"/>
    <property type="match status" value="1"/>
</dbReference>
<feature type="domain" description="HPt" evidence="20">
    <location>
        <begin position="1073"/>
        <end position="1166"/>
    </location>
</feature>
<dbReference type="Gene3D" id="3.30.565.10">
    <property type="entry name" value="Histidine kinase-like ATPase, C-terminal domain"/>
    <property type="match status" value="1"/>
</dbReference>
<evidence type="ECO:0000256" key="12">
    <source>
        <dbReference type="ARBA" id="ARBA00023012"/>
    </source>
</evidence>
<feature type="domain" description="Response regulatory" evidence="17">
    <location>
        <begin position="918"/>
        <end position="1034"/>
    </location>
</feature>
<dbReference type="SUPFAM" id="SSF47384">
    <property type="entry name" value="Homodimeric domain of signal transducing histidine kinase"/>
    <property type="match status" value="1"/>
</dbReference>
<reference evidence="21 22" key="1">
    <citation type="submission" date="2017-07" db="EMBL/GenBank/DDBJ databases">
        <title>Niveispirillum cyanobacteriorum sp. nov., isolated from cyanobacterial aggregates in a eutrophic lake.</title>
        <authorList>
            <person name="Cai H."/>
        </authorList>
    </citation>
    <scope>NUCLEOTIDE SEQUENCE [LARGE SCALE GENOMIC DNA]</scope>
    <source>
        <strain evidence="22">TH1-14</strain>
    </source>
</reference>
<dbReference type="SMART" id="SM00448">
    <property type="entry name" value="REC"/>
    <property type="match status" value="1"/>
</dbReference>
<dbReference type="SUPFAM" id="SSF47226">
    <property type="entry name" value="Histidine-containing phosphotransfer domain, HPT domain"/>
    <property type="match status" value="1"/>
</dbReference>
<dbReference type="SUPFAM" id="SSF55874">
    <property type="entry name" value="ATPase domain of HSP90 chaperone/DNA topoisomerase II/histidine kinase"/>
    <property type="match status" value="1"/>
</dbReference>
<evidence type="ECO:0000256" key="10">
    <source>
        <dbReference type="ARBA" id="ARBA00022840"/>
    </source>
</evidence>
<dbReference type="SUPFAM" id="SSF55785">
    <property type="entry name" value="PYP-like sensor domain (PAS domain)"/>
    <property type="match status" value="2"/>
</dbReference>
<evidence type="ECO:0000259" key="16">
    <source>
        <dbReference type="PROSITE" id="PS50109"/>
    </source>
</evidence>
<feature type="domain" description="PAS" evidence="18">
    <location>
        <begin position="363"/>
        <end position="434"/>
    </location>
</feature>
<evidence type="ECO:0000256" key="7">
    <source>
        <dbReference type="ARBA" id="ARBA00022692"/>
    </source>
</evidence>
<dbReference type="Pfam" id="PF02518">
    <property type="entry name" value="HATPase_c"/>
    <property type="match status" value="1"/>
</dbReference>
<dbReference type="InterPro" id="IPR008207">
    <property type="entry name" value="Sig_transdc_His_kin_Hpt_dom"/>
</dbReference>
<sequence>MQISNRIDDGGLSPRTIVLLTAALVLLVLIAALVAGEQQRERYQAEMDVRQRNVLLQRVSILTRTQDDLRMQLQFLSQSPPIPGIVRAEATGFDAEENTEGSRWRRRLETVLAGYALSRPGVERMALLAVGQKQPVVAVESHDGQAHSAGQAGGAHPDSDLLGLLAQRPVGDIVIADIDLDRRMNGSVADPPRPLLRLATSVPALDGTTFGIMTMAVDARGLMIDLVNDLNPIYRVYLLDAADNFLLHPDPGRSFGMARGRPWRWSDEFEPLESGVREANGAMTFHGAEGHIHVMRQRVALDRTDPNRFVTLVVAVPDQVIAAHAAMVRYWVAGLGLPLAGLMALLLVFSRRSHRRDRELAASDAWLGAIIDSASDAVIGLDGQGVITSWNPAATRLFGRAPSDVLGLSTLALIVPPGLEPQERDLLDRVGRGEILVNLRTRRQRSDGRIIDVSVTATPVRGAHGINGAALVIRDITEQVAAETSIREINSRLEQQVRERTMEIEALAALRNAILHCAGSAIIACDRAGTITLFNPAAESMLGYAPDEVVGKATPALFHDPAELAMRGAAMHADGEHLLLSAMDVLSADAHHGGVDTREWSFLRKDGTRLPVLLAVTTLADRSGGIAGYLIIATDISVQVRDAARLRDALAGAEASSRAKSAFLANMGHEIRTPLNGIIGSAHLVLDEPLSDSQHTHIDSVRRSASALLSIVNDVLDYSRIDAGLLMLEPAPFRLADPVAAVADLFAPVIRTRPVALEISLDPALPDWVQGDAGRMRQILDNLVGNAVKFTTTGTITVALRRTGMQPDGKVDMQVTVSDTGIGMAPEQVARLFQPFALGDDSHRRQHGGTGLGLALTQRLVQMMGGTIRAESTQGQGSRFIINLHMTPVDPPASITSPTQPAASVNLFEDMSGLGGARILVVEDNDLNRLVAKGFLDRAGAVTTLVENGAEAVAAVERERFDLVLMDLQMPVMDGLDATRAIRALAVGRDLPILALTAAGHEQDLRACLDAGMDDHIDKPFVPALFLATLRRWLAAGVAVVPPTPVTQPPVLAWPQPIAGIDTEQAMGRVMGNRALFETILDQFVARFDGLGERLASQLSNQQIDRAVAKLHELRGAAGNISALAVAEKATLLERALREEPAADHAAGLAALAGDLTALVAAIRARPRPHPAETVPVLPPPPTGDPLEPLDLDELRAALRAKRLTALDTLEMLKDDLTRRLGTDKVREFASLVEALRFEEALALLEREFPV</sequence>
<evidence type="ECO:0000259" key="18">
    <source>
        <dbReference type="PROSITE" id="PS50112"/>
    </source>
</evidence>
<evidence type="ECO:0000256" key="4">
    <source>
        <dbReference type="ARBA" id="ARBA00022475"/>
    </source>
</evidence>
<gene>
    <name evidence="21" type="ORF">CHU95_05035</name>
</gene>
<dbReference type="Proteomes" id="UP000216998">
    <property type="component" value="Unassembled WGS sequence"/>
</dbReference>
<keyword evidence="7 15" id="KW-0812">Transmembrane</keyword>
<dbReference type="InterPro" id="IPR001610">
    <property type="entry name" value="PAC"/>
</dbReference>
<evidence type="ECO:0000256" key="8">
    <source>
        <dbReference type="ARBA" id="ARBA00022741"/>
    </source>
</evidence>
<dbReference type="RefSeq" id="WP_094454370.1">
    <property type="nucleotide sequence ID" value="NZ_NOXU01000023.1"/>
</dbReference>
<keyword evidence="4" id="KW-1003">Cell membrane</keyword>
<dbReference type="Gene3D" id="3.30.450.20">
    <property type="entry name" value="PAS domain"/>
    <property type="match status" value="3"/>
</dbReference>
<protein>
    <recommendedName>
        <fullName evidence="3">histidine kinase</fullName>
        <ecNumber evidence="3">2.7.13.3</ecNumber>
    </recommendedName>
</protein>
<dbReference type="SMART" id="SM00387">
    <property type="entry name" value="HATPase_c"/>
    <property type="match status" value="1"/>
</dbReference>
<evidence type="ECO:0000259" key="19">
    <source>
        <dbReference type="PROSITE" id="PS50113"/>
    </source>
</evidence>
<dbReference type="FunFam" id="3.30.565.10:FF:000010">
    <property type="entry name" value="Sensor histidine kinase RcsC"/>
    <property type="match status" value="1"/>
</dbReference>
<keyword evidence="9" id="KW-0418">Kinase</keyword>
<dbReference type="PROSITE" id="PS50110">
    <property type="entry name" value="RESPONSE_REGULATORY"/>
    <property type="match status" value="1"/>
</dbReference>
<dbReference type="InterPro" id="IPR036097">
    <property type="entry name" value="HisK_dim/P_sf"/>
</dbReference>
<dbReference type="InterPro" id="IPR036890">
    <property type="entry name" value="HATPase_C_sf"/>
</dbReference>
<dbReference type="Gene3D" id="1.10.287.130">
    <property type="match status" value="1"/>
</dbReference>
<evidence type="ECO:0000256" key="3">
    <source>
        <dbReference type="ARBA" id="ARBA00012438"/>
    </source>
</evidence>
<dbReference type="GO" id="GO:0005524">
    <property type="term" value="F:ATP binding"/>
    <property type="evidence" value="ECO:0007669"/>
    <property type="project" value="UniProtKB-KW"/>
</dbReference>
<feature type="modified residue" description="Phosphohistidine" evidence="13">
    <location>
        <position position="1112"/>
    </location>
</feature>
<dbReference type="InterPro" id="IPR003661">
    <property type="entry name" value="HisK_dim/P_dom"/>
</dbReference>
<feature type="modified residue" description="4-aspartylphosphate" evidence="14">
    <location>
        <position position="967"/>
    </location>
</feature>
<dbReference type="InterPro" id="IPR004358">
    <property type="entry name" value="Sig_transdc_His_kin-like_C"/>
</dbReference>
<dbReference type="EC" id="2.7.13.3" evidence="3"/>